<dbReference type="EC" id="4.2.1.17" evidence="4"/>
<keyword evidence="5" id="KW-1185">Reference proteome</keyword>
<proteinExistence type="inferred from homology"/>
<comment type="caution">
    <text evidence="4">The sequence shown here is derived from an EMBL/GenBank/DDBJ whole genome shotgun (WGS) entry which is preliminary data.</text>
</comment>
<dbReference type="Gene3D" id="3.90.226.10">
    <property type="entry name" value="2-enoyl-CoA Hydratase, Chain A, domain 1"/>
    <property type="match status" value="1"/>
</dbReference>
<name>A0ABR8N084_9BACL</name>
<dbReference type="CDD" id="cd06558">
    <property type="entry name" value="crotonase-like"/>
    <property type="match status" value="1"/>
</dbReference>
<dbReference type="GO" id="GO:0004300">
    <property type="term" value="F:enoyl-CoA hydratase activity"/>
    <property type="evidence" value="ECO:0007669"/>
    <property type="project" value="UniProtKB-EC"/>
</dbReference>
<organism evidence="4 5">
    <name type="scientific">Paenibacillus terricola</name>
    <dbReference type="NCBI Taxonomy" id="2763503"/>
    <lineage>
        <taxon>Bacteria</taxon>
        <taxon>Bacillati</taxon>
        <taxon>Bacillota</taxon>
        <taxon>Bacilli</taxon>
        <taxon>Bacillales</taxon>
        <taxon>Paenibacillaceae</taxon>
        <taxon>Paenibacillus</taxon>
    </lineage>
</organism>
<evidence type="ECO:0000313" key="5">
    <source>
        <dbReference type="Proteomes" id="UP000609346"/>
    </source>
</evidence>
<protein>
    <submittedName>
        <fullName evidence="4">Enoyl-CoA hydratase</fullName>
        <ecNumber evidence="4">4.2.1.17</ecNumber>
    </submittedName>
</protein>
<sequence>MVGVKLANRVATVTLNRPPVNALSTEVIDELSACLDKLAADSEVKAIVLTGEGKCFAAGADIKQFTSAFGDAQAATQLARSVQEKFRRIETMKKPVIAAINGAALGGGLELALSCHLRIAADEAQLGLPELNLGLIPGYGGTQRLTRLIGKAKATEMILLSQPVTGQQAEQIGLVNKSVPREQLLQAALEWAERIAHDRSAASVAAALTAINDGLDGTLEEGLERETELFGELFETESMREGVTAFIEKRPAKFQD</sequence>
<dbReference type="Gene3D" id="1.10.12.10">
    <property type="entry name" value="Lyase 2-enoyl-coa Hydratase, Chain A, domain 2"/>
    <property type="match status" value="1"/>
</dbReference>
<evidence type="ECO:0000313" key="4">
    <source>
        <dbReference type="EMBL" id="MBD3920926.1"/>
    </source>
</evidence>
<reference evidence="4 5" key="1">
    <citation type="submission" date="2020-09" db="EMBL/GenBank/DDBJ databases">
        <title>Paenibacillus sp. strain PR3 16S rRNA gene Genome sequencing and assembly.</title>
        <authorList>
            <person name="Kim J."/>
        </authorList>
    </citation>
    <scope>NUCLEOTIDE SEQUENCE [LARGE SCALE GENOMIC DNA]</scope>
    <source>
        <strain evidence="4 5">PR3</strain>
    </source>
</reference>
<dbReference type="Proteomes" id="UP000609346">
    <property type="component" value="Unassembled WGS sequence"/>
</dbReference>
<dbReference type="InterPro" id="IPR014748">
    <property type="entry name" value="Enoyl-CoA_hydra_C"/>
</dbReference>
<accession>A0ABR8N084</accession>
<dbReference type="PANTHER" id="PTHR11941">
    <property type="entry name" value="ENOYL-COA HYDRATASE-RELATED"/>
    <property type="match status" value="1"/>
</dbReference>
<comment type="similarity">
    <text evidence="1 3">Belongs to the enoyl-CoA hydratase/isomerase family.</text>
</comment>
<dbReference type="NCBIfam" id="NF005803">
    <property type="entry name" value="PRK07658.1"/>
    <property type="match status" value="1"/>
</dbReference>
<dbReference type="SUPFAM" id="SSF52096">
    <property type="entry name" value="ClpP/crotonase"/>
    <property type="match status" value="1"/>
</dbReference>
<dbReference type="InterPro" id="IPR001753">
    <property type="entry name" value="Enoyl-CoA_hydra/iso"/>
</dbReference>
<dbReference type="InterPro" id="IPR029045">
    <property type="entry name" value="ClpP/crotonase-like_dom_sf"/>
</dbReference>
<keyword evidence="2 4" id="KW-0456">Lyase</keyword>
<gene>
    <name evidence="4" type="ORF">H8B09_19325</name>
</gene>
<evidence type="ECO:0000256" key="2">
    <source>
        <dbReference type="ARBA" id="ARBA00023239"/>
    </source>
</evidence>
<dbReference type="Pfam" id="PF00378">
    <property type="entry name" value="ECH_1"/>
    <property type="match status" value="1"/>
</dbReference>
<dbReference type="EMBL" id="JACXZA010000005">
    <property type="protein sequence ID" value="MBD3920926.1"/>
    <property type="molecule type" value="Genomic_DNA"/>
</dbReference>
<dbReference type="InterPro" id="IPR018376">
    <property type="entry name" value="Enoyl-CoA_hyd/isom_CS"/>
</dbReference>
<dbReference type="PROSITE" id="PS00166">
    <property type="entry name" value="ENOYL_COA_HYDRATASE"/>
    <property type="match status" value="1"/>
</dbReference>
<evidence type="ECO:0000256" key="3">
    <source>
        <dbReference type="RuleBase" id="RU003707"/>
    </source>
</evidence>
<dbReference type="PANTHER" id="PTHR11941:SF175">
    <property type="entry name" value="ENOYL-COA HYDRATASE-RELATED"/>
    <property type="match status" value="1"/>
</dbReference>
<dbReference type="RefSeq" id="WP_191205650.1">
    <property type="nucleotide sequence ID" value="NZ_JACXZA010000005.1"/>
</dbReference>
<evidence type="ECO:0000256" key="1">
    <source>
        <dbReference type="ARBA" id="ARBA00005254"/>
    </source>
</evidence>